<proteinExistence type="predicted"/>
<dbReference type="InterPro" id="IPR024559">
    <property type="entry name" value="DUF3846"/>
</dbReference>
<accession>A0A4R4VLS0</accession>
<sequence length="115" mass="12320">MKALRIDEHGDVTEVDLPDDAGGGFIGAVRALVAAQSVQAVDITSRWDLWLDEVGITNGRPINPYATRLAHRYGISATLRGTVIVTGAHREFGTAATLTPEQLATIRARTIAKPD</sequence>
<keyword evidence="3" id="KW-1185">Reference proteome</keyword>
<comment type="caution">
    <text evidence="2">The sequence shown here is derived from an EMBL/GenBank/DDBJ whole genome shotgun (WGS) entry which is preliminary data.</text>
</comment>
<evidence type="ECO:0000259" key="1">
    <source>
        <dbReference type="Pfam" id="PF12957"/>
    </source>
</evidence>
<dbReference type="OrthoDB" id="5111844at2"/>
<dbReference type="Proteomes" id="UP000294543">
    <property type="component" value="Unassembled WGS sequence"/>
</dbReference>
<feature type="domain" description="DUF3846" evidence="1">
    <location>
        <begin position="1"/>
        <end position="108"/>
    </location>
</feature>
<dbReference type="RefSeq" id="WP_132519054.1">
    <property type="nucleotide sequence ID" value="NZ_SMKP01000273.1"/>
</dbReference>
<reference evidence="2 3" key="1">
    <citation type="submission" date="2019-03" db="EMBL/GenBank/DDBJ databases">
        <title>Draft genome sequences of novel Actinobacteria.</title>
        <authorList>
            <person name="Sahin N."/>
            <person name="Ay H."/>
            <person name="Saygin H."/>
        </authorList>
    </citation>
    <scope>NUCLEOTIDE SEQUENCE [LARGE SCALE GENOMIC DNA]</scope>
    <source>
        <strain evidence="2 3">KC712</strain>
    </source>
</reference>
<dbReference type="Pfam" id="PF12957">
    <property type="entry name" value="DUF3846"/>
    <property type="match status" value="1"/>
</dbReference>
<evidence type="ECO:0000313" key="3">
    <source>
        <dbReference type="Proteomes" id="UP000294543"/>
    </source>
</evidence>
<evidence type="ECO:0000313" key="2">
    <source>
        <dbReference type="EMBL" id="TDD06738.1"/>
    </source>
</evidence>
<dbReference type="EMBL" id="SMKP01000273">
    <property type="protein sequence ID" value="TDD06738.1"/>
    <property type="molecule type" value="Genomic_DNA"/>
</dbReference>
<gene>
    <name evidence="2" type="ORF">E1294_48640</name>
</gene>
<protein>
    <submittedName>
        <fullName evidence="2">DUF3846 domain-containing protein</fullName>
    </submittedName>
</protein>
<dbReference type="AlphaFoldDB" id="A0A4R4VLS0"/>
<name>A0A4R4VLS0_9ACTN</name>
<organism evidence="2 3">
    <name type="scientific">Nonomuraea diastatica</name>
    <dbReference type="NCBI Taxonomy" id="1848329"/>
    <lineage>
        <taxon>Bacteria</taxon>
        <taxon>Bacillati</taxon>
        <taxon>Actinomycetota</taxon>
        <taxon>Actinomycetes</taxon>
        <taxon>Streptosporangiales</taxon>
        <taxon>Streptosporangiaceae</taxon>
        <taxon>Nonomuraea</taxon>
    </lineage>
</organism>